<proteinExistence type="inferred from homology"/>
<dbReference type="GO" id="GO:0004798">
    <property type="term" value="F:dTMP kinase activity"/>
    <property type="evidence" value="ECO:0007669"/>
    <property type="project" value="UniProtKB-UniRule"/>
</dbReference>
<keyword evidence="11" id="KW-1185">Reference proteome</keyword>
<dbReference type="Gene3D" id="3.40.50.300">
    <property type="entry name" value="P-loop containing nucleotide triphosphate hydrolases"/>
    <property type="match status" value="1"/>
</dbReference>
<evidence type="ECO:0000256" key="4">
    <source>
        <dbReference type="ARBA" id="ARBA00022741"/>
    </source>
</evidence>
<dbReference type="Proteomes" id="UP000055590">
    <property type="component" value="Chromosome"/>
</dbReference>
<keyword evidence="2 8" id="KW-0808">Transferase</keyword>
<keyword evidence="6 8" id="KW-0067">ATP-binding</keyword>
<evidence type="ECO:0000313" key="11">
    <source>
        <dbReference type="Proteomes" id="UP000055590"/>
    </source>
</evidence>
<evidence type="ECO:0000256" key="2">
    <source>
        <dbReference type="ARBA" id="ARBA00022679"/>
    </source>
</evidence>
<keyword evidence="5 8" id="KW-0418">Kinase</keyword>
<dbReference type="KEGG" id="vin:AKJ08_0884"/>
<dbReference type="InterPro" id="IPR027417">
    <property type="entry name" value="P-loop_NTPase"/>
</dbReference>
<organism evidence="10 11">
    <name type="scientific">Vulgatibacter incomptus</name>
    <dbReference type="NCBI Taxonomy" id="1391653"/>
    <lineage>
        <taxon>Bacteria</taxon>
        <taxon>Pseudomonadati</taxon>
        <taxon>Myxococcota</taxon>
        <taxon>Myxococcia</taxon>
        <taxon>Myxococcales</taxon>
        <taxon>Cystobacterineae</taxon>
        <taxon>Vulgatibacteraceae</taxon>
        <taxon>Vulgatibacter</taxon>
    </lineage>
</organism>
<comment type="similarity">
    <text evidence="1 8">Belongs to the thymidylate kinase family.</text>
</comment>
<dbReference type="PROSITE" id="PS01331">
    <property type="entry name" value="THYMIDYLATE_KINASE"/>
    <property type="match status" value="1"/>
</dbReference>
<dbReference type="GO" id="GO:0006235">
    <property type="term" value="P:dTTP biosynthetic process"/>
    <property type="evidence" value="ECO:0007669"/>
    <property type="project" value="UniProtKB-UniRule"/>
</dbReference>
<dbReference type="GO" id="GO:0006233">
    <property type="term" value="P:dTDP biosynthetic process"/>
    <property type="evidence" value="ECO:0007669"/>
    <property type="project" value="InterPro"/>
</dbReference>
<sequence length="218" mass="24112">MPRGLFIVLEGLDGSGTTTQAQTLVRRLEAEGHRAHFTAEPSSGPIGSQIRMMLAGRLVGWRGAPWDRRSLALLFAADRLDHLACDVEPKLAAGIHVVCDRYVLSSLAYQSLDNPGPWVAELNRFAVPPDVTYFLRVKADVALGRRLEASPGRAELFETLPQQRRIARAYEGALEREGKRHRVVAIDGAAPIEAVSDALWADLEPKLRRAMRRMKARG</sequence>
<dbReference type="HAMAP" id="MF_00165">
    <property type="entry name" value="Thymidylate_kinase"/>
    <property type="match status" value="1"/>
</dbReference>
<dbReference type="EC" id="2.7.4.9" evidence="8"/>
<evidence type="ECO:0000256" key="7">
    <source>
        <dbReference type="ARBA" id="ARBA00048743"/>
    </source>
</evidence>
<reference evidence="10 11" key="1">
    <citation type="submission" date="2015-08" db="EMBL/GenBank/DDBJ databases">
        <authorList>
            <person name="Babu N.S."/>
            <person name="Beckwith C.J."/>
            <person name="Beseler K.G."/>
            <person name="Brison A."/>
            <person name="Carone J.V."/>
            <person name="Caskin T.P."/>
            <person name="Diamond M."/>
            <person name="Durham M.E."/>
            <person name="Foxe J.M."/>
            <person name="Go M."/>
            <person name="Henderson B.A."/>
            <person name="Jones I.B."/>
            <person name="McGettigan J.A."/>
            <person name="Micheletti S.J."/>
            <person name="Nasrallah M.E."/>
            <person name="Ortiz D."/>
            <person name="Piller C.R."/>
            <person name="Privatt S.R."/>
            <person name="Schneider S.L."/>
            <person name="Sharp S."/>
            <person name="Smith T.C."/>
            <person name="Stanton J.D."/>
            <person name="Ullery H.E."/>
            <person name="Wilson R.J."/>
            <person name="Serrano M.G."/>
            <person name="Buck G."/>
            <person name="Lee V."/>
            <person name="Wang Y."/>
            <person name="Carvalho R."/>
            <person name="Voegtly L."/>
            <person name="Shi R."/>
            <person name="Duckworth R."/>
            <person name="Johnson A."/>
            <person name="Loviza R."/>
            <person name="Walstead R."/>
            <person name="Shah Z."/>
            <person name="Kiflezghi M."/>
            <person name="Wade K."/>
            <person name="Ball S.L."/>
            <person name="Bradley K.W."/>
            <person name="Asai D.J."/>
            <person name="Bowman C.A."/>
            <person name="Russell D.A."/>
            <person name="Pope W.H."/>
            <person name="Jacobs-Sera D."/>
            <person name="Hendrix R.W."/>
            <person name="Hatfull G.F."/>
        </authorList>
    </citation>
    <scope>NUCLEOTIDE SEQUENCE [LARGE SCALE GENOMIC DNA]</scope>
    <source>
        <strain evidence="10 11">DSM 27710</strain>
    </source>
</reference>
<evidence type="ECO:0000256" key="3">
    <source>
        <dbReference type="ARBA" id="ARBA00022727"/>
    </source>
</evidence>
<evidence type="ECO:0000313" key="10">
    <source>
        <dbReference type="EMBL" id="AKU90497.1"/>
    </source>
</evidence>
<evidence type="ECO:0000256" key="8">
    <source>
        <dbReference type="HAMAP-Rule" id="MF_00165"/>
    </source>
</evidence>
<comment type="caution">
    <text evidence="8">Lacks conserved residue(s) required for the propagation of feature annotation.</text>
</comment>
<dbReference type="GO" id="GO:0006227">
    <property type="term" value="P:dUDP biosynthetic process"/>
    <property type="evidence" value="ECO:0007669"/>
    <property type="project" value="TreeGrafter"/>
</dbReference>
<keyword evidence="4 8" id="KW-0547">Nucleotide-binding</keyword>
<dbReference type="PATRIC" id="fig|1391653.3.peg.906"/>
<dbReference type="PANTHER" id="PTHR10344:SF4">
    <property type="entry name" value="UMP-CMP KINASE 2, MITOCHONDRIAL"/>
    <property type="match status" value="1"/>
</dbReference>
<dbReference type="RefSeq" id="WP_082342680.1">
    <property type="nucleotide sequence ID" value="NZ_CP012332.1"/>
</dbReference>
<dbReference type="GO" id="GO:0005737">
    <property type="term" value="C:cytoplasm"/>
    <property type="evidence" value="ECO:0007669"/>
    <property type="project" value="TreeGrafter"/>
</dbReference>
<dbReference type="InterPro" id="IPR018094">
    <property type="entry name" value="Thymidylate_kinase"/>
</dbReference>
<dbReference type="AlphaFoldDB" id="A0A0K1PAG8"/>
<dbReference type="CDD" id="cd01672">
    <property type="entry name" value="TMPK"/>
    <property type="match status" value="1"/>
</dbReference>
<evidence type="ECO:0000259" key="9">
    <source>
        <dbReference type="Pfam" id="PF02223"/>
    </source>
</evidence>
<gene>
    <name evidence="8" type="primary">tmk</name>
    <name evidence="10" type="ORF">AKJ08_0884</name>
</gene>
<dbReference type="Pfam" id="PF02223">
    <property type="entry name" value="Thymidylate_kin"/>
    <property type="match status" value="1"/>
</dbReference>
<dbReference type="InterPro" id="IPR018095">
    <property type="entry name" value="Thymidylate_kin_CS"/>
</dbReference>
<dbReference type="STRING" id="1391653.AKJ08_0884"/>
<dbReference type="NCBIfam" id="TIGR00041">
    <property type="entry name" value="DTMP_kinase"/>
    <property type="match status" value="1"/>
</dbReference>
<dbReference type="InterPro" id="IPR039430">
    <property type="entry name" value="Thymidylate_kin-like_dom"/>
</dbReference>
<dbReference type="SUPFAM" id="SSF52540">
    <property type="entry name" value="P-loop containing nucleoside triphosphate hydrolases"/>
    <property type="match status" value="1"/>
</dbReference>
<feature type="domain" description="Thymidylate kinase-like" evidence="9">
    <location>
        <begin position="9"/>
        <end position="197"/>
    </location>
</feature>
<evidence type="ECO:0000256" key="1">
    <source>
        <dbReference type="ARBA" id="ARBA00009776"/>
    </source>
</evidence>
<dbReference type="EMBL" id="CP012332">
    <property type="protein sequence ID" value="AKU90497.1"/>
    <property type="molecule type" value="Genomic_DNA"/>
</dbReference>
<evidence type="ECO:0000256" key="6">
    <source>
        <dbReference type="ARBA" id="ARBA00022840"/>
    </source>
</evidence>
<dbReference type="GO" id="GO:0005524">
    <property type="term" value="F:ATP binding"/>
    <property type="evidence" value="ECO:0007669"/>
    <property type="project" value="UniProtKB-UniRule"/>
</dbReference>
<keyword evidence="3 8" id="KW-0545">Nucleotide biosynthesis</keyword>
<dbReference type="PANTHER" id="PTHR10344">
    <property type="entry name" value="THYMIDYLATE KINASE"/>
    <property type="match status" value="1"/>
</dbReference>
<name>A0A0K1PAG8_9BACT</name>
<comment type="function">
    <text evidence="8">Phosphorylation of dTMP to form dTDP in both de novo and salvage pathways of dTTP synthesis.</text>
</comment>
<evidence type="ECO:0000256" key="5">
    <source>
        <dbReference type="ARBA" id="ARBA00022777"/>
    </source>
</evidence>
<protein>
    <recommendedName>
        <fullName evidence="8">Thymidylate kinase</fullName>
        <ecNumber evidence="8">2.7.4.9</ecNumber>
    </recommendedName>
    <alternativeName>
        <fullName evidence="8">dTMP kinase</fullName>
    </alternativeName>
</protein>
<accession>A0A0K1PAG8</accession>
<comment type="catalytic activity">
    <reaction evidence="7 8">
        <text>dTMP + ATP = dTDP + ADP</text>
        <dbReference type="Rhea" id="RHEA:13517"/>
        <dbReference type="ChEBI" id="CHEBI:30616"/>
        <dbReference type="ChEBI" id="CHEBI:58369"/>
        <dbReference type="ChEBI" id="CHEBI:63528"/>
        <dbReference type="ChEBI" id="CHEBI:456216"/>
        <dbReference type="EC" id="2.7.4.9"/>
    </reaction>
</comment>